<sequence>MGIFTETDNQSRTNELKLTMQIRGAIHDLVVVRPSVLGWVTMHHVADKGFILGAARESQNLVQQTSASFKERLLRLHALLAEALSNDHDR</sequence>
<reference evidence="1 2" key="1">
    <citation type="journal article" date="2019" name="Emerg. Microbes Infect.">
        <title>Comprehensive subspecies identification of 175 nontuberculous mycobacteria species based on 7547 genomic profiles.</title>
        <authorList>
            <person name="Matsumoto Y."/>
            <person name="Kinjo T."/>
            <person name="Motooka D."/>
            <person name="Nabeya D."/>
            <person name="Jung N."/>
            <person name="Uechi K."/>
            <person name="Horii T."/>
            <person name="Iida T."/>
            <person name="Fujita J."/>
            <person name="Nakamura S."/>
        </authorList>
    </citation>
    <scope>NUCLEOTIDE SEQUENCE [LARGE SCALE GENOMIC DNA]</scope>
    <source>
        <strain evidence="1 2">JCM 30996</strain>
    </source>
</reference>
<accession>A0A7I9ZPZ9</accession>
<gene>
    <name evidence="1" type="ORF">MHIP_32600</name>
</gene>
<protein>
    <submittedName>
        <fullName evidence="1">Uncharacterized protein</fullName>
    </submittedName>
</protein>
<comment type="caution">
    <text evidence="1">The sequence shown here is derived from an EMBL/GenBank/DDBJ whole genome shotgun (WGS) entry which is preliminary data.</text>
</comment>
<dbReference type="AlphaFoldDB" id="A0A7I9ZPZ9"/>
<keyword evidence="2" id="KW-1185">Reference proteome</keyword>
<proteinExistence type="predicted"/>
<name>A0A7I9ZPZ9_9MYCO</name>
<evidence type="ECO:0000313" key="1">
    <source>
        <dbReference type="EMBL" id="GFH02777.1"/>
    </source>
</evidence>
<organism evidence="1 2">
    <name type="scientific">Mycolicibacterium hippocampi</name>
    <dbReference type="NCBI Taxonomy" id="659824"/>
    <lineage>
        <taxon>Bacteria</taxon>
        <taxon>Bacillati</taxon>
        <taxon>Actinomycetota</taxon>
        <taxon>Actinomycetes</taxon>
        <taxon>Mycobacteriales</taxon>
        <taxon>Mycobacteriaceae</taxon>
        <taxon>Mycolicibacterium</taxon>
    </lineage>
</organism>
<dbReference type="Proteomes" id="UP000465304">
    <property type="component" value="Unassembled WGS sequence"/>
</dbReference>
<evidence type="ECO:0000313" key="2">
    <source>
        <dbReference type="Proteomes" id="UP000465304"/>
    </source>
</evidence>
<dbReference type="EMBL" id="BLLB01000002">
    <property type="protein sequence ID" value="GFH02777.1"/>
    <property type="molecule type" value="Genomic_DNA"/>
</dbReference>